<dbReference type="InterPro" id="IPR004888">
    <property type="entry name" value="Glycoside_hydrolase_63"/>
</dbReference>
<dbReference type="Pfam" id="PF16923">
    <property type="entry name" value="Glyco_hydro_63N"/>
    <property type="match status" value="1"/>
</dbReference>
<feature type="domain" description="Glycosyl hydrolase family 63 N-terminal" evidence="15">
    <location>
        <begin position="1"/>
        <end position="201"/>
    </location>
</feature>
<keyword evidence="3" id="KW-0812">Transmembrane</keyword>
<comment type="subcellular location">
    <subcellularLocation>
        <location evidence="1 12">Endoplasmic reticulum membrane</location>
        <topology evidence="1 12">Single-pass type II membrane protein</topology>
    </subcellularLocation>
</comment>
<evidence type="ECO:0000256" key="11">
    <source>
        <dbReference type="ARBA" id="ARBA00038888"/>
    </source>
</evidence>
<dbReference type="GO" id="GO:0004573">
    <property type="term" value="F:Glc3Man9GlcNAc2 oligosaccharide glucosidase activity"/>
    <property type="evidence" value="ECO:0007669"/>
    <property type="project" value="UniProtKB-UniRule"/>
</dbReference>
<feature type="domain" description="Glycosyl hydrolase family 63 C-terminal" evidence="14">
    <location>
        <begin position="249"/>
        <end position="319"/>
    </location>
</feature>
<keyword evidence="10 12" id="KW-0326">Glycosidase</keyword>
<evidence type="ECO:0000256" key="13">
    <source>
        <dbReference type="RuleBase" id="RU369107"/>
    </source>
</evidence>
<comment type="function">
    <text evidence="12">Cleaves the distal alpha 1,2-linked glucose residue from the Glc(3)Man(9)GlcNAc(2) oligosaccharide precursor.</text>
</comment>
<dbReference type="Pfam" id="PF03200">
    <property type="entry name" value="Glyco_hydro_63"/>
    <property type="match status" value="1"/>
</dbReference>
<comment type="similarity">
    <text evidence="2 12">Belongs to the glycosyl hydrolase 63 family.</text>
</comment>
<keyword evidence="8" id="KW-0472">Membrane</keyword>
<keyword evidence="7" id="KW-1133">Transmembrane helix</keyword>
<evidence type="ECO:0000256" key="3">
    <source>
        <dbReference type="ARBA" id="ARBA00022692"/>
    </source>
</evidence>
<evidence type="ECO:0000256" key="12">
    <source>
        <dbReference type="RuleBase" id="RU368089"/>
    </source>
</evidence>
<dbReference type="Gene3D" id="1.50.10.10">
    <property type="match status" value="1"/>
</dbReference>
<evidence type="ECO:0000256" key="2">
    <source>
        <dbReference type="ARBA" id="ARBA00010833"/>
    </source>
</evidence>
<evidence type="ECO:0000256" key="7">
    <source>
        <dbReference type="ARBA" id="ARBA00022989"/>
    </source>
</evidence>
<keyword evidence="5 12" id="KW-0256">Endoplasmic reticulum</keyword>
<evidence type="ECO:0000256" key="4">
    <source>
        <dbReference type="ARBA" id="ARBA00022801"/>
    </source>
</evidence>
<name>R4XL53_TAPDE</name>
<evidence type="ECO:0000313" key="17">
    <source>
        <dbReference type="Proteomes" id="UP000013776"/>
    </source>
</evidence>
<evidence type="ECO:0000259" key="15">
    <source>
        <dbReference type="Pfam" id="PF16923"/>
    </source>
</evidence>
<proteinExistence type="inferred from homology"/>
<dbReference type="VEuPathDB" id="FungiDB:TAPDE_005730"/>
<dbReference type="EC" id="3.2.1.106" evidence="11 12"/>
<dbReference type="InterPro" id="IPR012341">
    <property type="entry name" value="6hp_glycosidase-like_sf"/>
</dbReference>
<dbReference type="eggNOG" id="KOG2161">
    <property type="taxonomic scope" value="Eukaryota"/>
</dbReference>
<keyword evidence="9 13" id="KW-0325">Glycoprotein</keyword>
<comment type="pathway">
    <text evidence="13">Glycan metabolism; N-glycan degradation.</text>
</comment>
<dbReference type="InterPro" id="IPR038518">
    <property type="entry name" value="Glyco_hydro_63N_sf"/>
</dbReference>
<keyword evidence="6" id="KW-0735">Signal-anchor</keyword>
<dbReference type="InterPro" id="IPR031631">
    <property type="entry name" value="Glyco_hydro_63N"/>
</dbReference>
<dbReference type="PANTHER" id="PTHR10412">
    <property type="entry name" value="MANNOSYL-OLIGOSACCHARIDE GLUCOSIDASE"/>
    <property type="match status" value="1"/>
</dbReference>
<evidence type="ECO:0000256" key="5">
    <source>
        <dbReference type="ARBA" id="ARBA00022824"/>
    </source>
</evidence>
<dbReference type="OrthoDB" id="410058at2759"/>
<comment type="caution">
    <text evidence="16">The sequence shown here is derived from an EMBL/GenBank/DDBJ whole genome shotgun (WGS) entry which is preliminary data.</text>
</comment>
<dbReference type="EMBL" id="CAHR02000500">
    <property type="protein sequence ID" value="CCG85125.1"/>
    <property type="molecule type" value="Genomic_DNA"/>
</dbReference>
<reference evidence="16 17" key="1">
    <citation type="journal article" date="2013" name="MBio">
        <title>Genome sequencing of the plant pathogen Taphrina deformans, the causal agent of peach leaf curl.</title>
        <authorList>
            <person name="Cisse O.H."/>
            <person name="Almeida J.M.G.C.F."/>
            <person name="Fonseca A."/>
            <person name="Kumar A.A."/>
            <person name="Salojaervi J."/>
            <person name="Overmyer K."/>
            <person name="Hauser P.M."/>
            <person name="Pagni M."/>
        </authorList>
    </citation>
    <scope>NUCLEOTIDE SEQUENCE [LARGE SCALE GENOMIC DNA]</scope>
    <source>
        <strain evidence="17">PYCC 5710 / ATCC 11124 / CBS 356.35 / IMI 108563 / JCM 9778 / NBRC 8474</strain>
    </source>
</reference>
<sequence>MGLMWANVDDYESFQDIRHACEQGDDMGGYGWEQYDARLGGKHVVRDKKMGLDLTTNLVKLPELGSDQWVLRVKGQPRADAASSVRTTLIFYIGLEGSGDVSIYSAHGQALEDTGDATVKGYVTGLGNFSVTLKDGSVENTYPEYRHPLADAKGQSKTNFLGVKVLPKNIWQAKEILLQMLSETITKIQQHYAANPPEPALLFALPNAAQPNSNLAYLQRTYEGPFEFDIAYRTTQDLEEHFVPETSYTTKRIREVETAFNDRFDEVFKLRSPFEDQEYKDFGKIIFSNLLGGIGYFHGTSIVDRSYSSSFDEDDESFWESAHAQFSASAGSEEGPTTLFTS</sequence>
<dbReference type="PANTHER" id="PTHR10412:SF11">
    <property type="entry name" value="MANNOSYL-OLIGOSACCHARIDE GLUCOSIDASE"/>
    <property type="match status" value="1"/>
</dbReference>
<keyword evidence="4 12" id="KW-0378">Hydrolase</keyword>
<dbReference type="STRING" id="1097556.R4XL53"/>
<evidence type="ECO:0000256" key="1">
    <source>
        <dbReference type="ARBA" id="ARBA00004648"/>
    </source>
</evidence>
<dbReference type="GO" id="GO:0005789">
    <property type="term" value="C:endoplasmic reticulum membrane"/>
    <property type="evidence" value="ECO:0007669"/>
    <property type="project" value="UniProtKB-SubCell"/>
</dbReference>
<evidence type="ECO:0000313" key="16">
    <source>
        <dbReference type="EMBL" id="CCG85125.1"/>
    </source>
</evidence>
<evidence type="ECO:0000256" key="8">
    <source>
        <dbReference type="ARBA" id="ARBA00023136"/>
    </source>
</evidence>
<dbReference type="AlphaFoldDB" id="R4XL53"/>
<keyword evidence="17" id="KW-1185">Reference proteome</keyword>
<comment type="catalytic activity">
    <reaction evidence="12">
        <text>N(4)-(alpha-D-Glc-(1-&gt;2)-alpha-D-Glc-(1-&gt;3)-alpha-D-Glc-(1-&gt;3)-alpha-D-Man-(1-&gt;2)-alpha-D-Man-(1-&gt;2)-alpha-D-Man-(1-&gt;3)-[alpha-D-Man-(1-&gt;2)-alpha-D-Man-(1-&gt;3)-[alpha-D-Man-(1-&gt;2)-alpha-D-Man-(1-&gt;6)]-alpha-D-Man-(1-&gt;6)]-beta-D-Man-(1-&gt;4)-beta-D-GlcNAc-(1-&gt;4)-beta-D-GlcNAc)-L-asparaginyl-[protein] + H2O = N(4)-(alpha-D-Glc-(1-&gt;3)-alpha-D-Glc-(1-&gt;3)-alpha-D-Man-(1-&gt;2)-alpha-D-Man-(1-&gt;2)-alpha-D-Man-(1-&gt;3)-[alpha-D-Man-(1-&gt;2)-alpha-D-Man-(1-&gt;3)-[alpha-D-Man-(1-&gt;2)-alpha-D-Man-(1-&gt;6)]-alpha-D-Man-(1-&gt;6)]-beta-D-Man-(1-&gt;4)-beta-D-GlcNAc-(1-&gt;4)-beta-D-GlcNAc)-L-asparaginyl-[protein] + beta-D-glucose</text>
        <dbReference type="Rhea" id="RHEA:55988"/>
        <dbReference type="Rhea" id="RHEA-COMP:12806"/>
        <dbReference type="Rhea" id="RHEA-COMP:14355"/>
        <dbReference type="ChEBI" id="CHEBI:15377"/>
        <dbReference type="ChEBI" id="CHEBI:15903"/>
        <dbReference type="ChEBI" id="CHEBI:59082"/>
        <dbReference type="ChEBI" id="CHEBI:132537"/>
        <dbReference type="EC" id="3.2.1.106"/>
    </reaction>
</comment>
<evidence type="ECO:0000256" key="6">
    <source>
        <dbReference type="ARBA" id="ARBA00022968"/>
    </source>
</evidence>
<organism evidence="16 17">
    <name type="scientific">Taphrina deformans (strain PYCC 5710 / ATCC 11124 / CBS 356.35 / IMI 108563 / JCM 9778 / NBRC 8474)</name>
    <name type="common">Peach leaf curl fungus</name>
    <name type="synonym">Lalaria deformans</name>
    <dbReference type="NCBI Taxonomy" id="1097556"/>
    <lineage>
        <taxon>Eukaryota</taxon>
        <taxon>Fungi</taxon>
        <taxon>Dikarya</taxon>
        <taxon>Ascomycota</taxon>
        <taxon>Taphrinomycotina</taxon>
        <taxon>Taphrinomycetes</taxon>
        <taxon>Taphrinales</taxon>
        <taxon>Taphrinaceae</taxon>
        <taxon>Taphrina</taxon>
    </lineage>
</organism>
<dbReference type="GO" id="GO:0009311">
    <property type="term" value="P:oligosaccharide metabolic process"/>
    <property type="evidence" value="ECO:0007669"/>
    <property type="project" value="UniProtKB-UniRule"/>
</dbReference>
<feature type="non-terminal residue" evidence="16">
    <location>
        <position position="342"/>
    </location>
</feature>
<accession>R4XL53</accession>
<dbReference type="InterPro" id="IPR031335">
    <property type="entry name" value="Glyco_hydro_63_C"/>
</dbReference>
<dbReference type="Proteomes" id="UP000013776">
    <property type="component" value="Unassembled WGS sequence"/>
</dbReference>
<protein>
    <recommendedName>
        <fullName evidence="11 12">Mannosyl-oligosaccharide glucosidase</fullName>
        <ecNumber evidence="11 12">3.2.1.106</ecNumber>
    </recommendedName>
    <alternativeName>
        <fullName evidence="13">Glucosidase I</fullName>
    </alternativeName>
</protein>
<evidence type="ECO:0000256" key="10">
    <source>
        <dbReference type="ARBA" id="ARBA00023295"/>
    </source>
</evidence>
<dbReference type="GO" id="GO:0006487">
    <property type="term" value="P:protein N-linked glycosylation"/>
    <property type="evidence" value="ECO:0007669"/>
    <property type="project" value="UniProtKB-UniRule"/>
</dbReference>
<gene>
    <name evidence="16" type="ORF">TAPDE_005730</name>
</gene>
<dbReference type="Gene3D" id="2.70.98.110">
    <property type="entry name" value="Glycosyl hydrolase family 63, N-terminal domain"/>
    <property type="match status" value="1"/>
</dbReference>
<evidence type="ECO:0000259" key="14">
    <source>
        <dbReference type="Pfam" id="PF03200"/>
    </source>
</evidence>
<evidence type="ECO:0000256" key="9">
    <source>
        <dbReference type="ARBA" id="ARBA00023180"/>
    </source>
</evidence>